<dbReference type="EMBL" id="CP000319">
    <property type="protein sequence ID" value="ABE61082.1"/>
    <property type="molecule type" value="Genomic_DNA"/>
</dbReference>
<dbReference type="STRING" id="323097.Nham_0181"/>
<feature type="transmembrane region" description="Helical" evidence="1">
    <location>
        <begin position="113"/>
        <end position="139"/>
    </location>
</feature>
<keyword evidence="1" id="KW-0812">Transmembrane</keyword>
<dbReference type="HOGENOM" id="CLU_112470_0_0_5"/>
<dbReference type="RefSeq" id="WP_011508788.1">
    <property type="nucleotide sequence ID" value="NC_007964.1"/>
</dbReference>
<dbReference type="OrthoDB" id="8443969at2"/>
<feature type="transmembrane region" description="Helical" evidence="1">
    <location>
        <begin position="88"/>
        <end position="107"/>
    </location>
</feature>
<evidence type="ECO:0008006" key="4">
    <source>
        <dbReference type="Google" id="ProtNLM"/>
    </source>
</evidence>
<proteinExistence type="predicted"/>
<dbReference type="Proteomes" id="UP000001953">
    <property type="component" value="Chromosome"/>
</dbReference>
<evidence type="ECO:0000313" key="2">
    <source>
        <dbReference type="EMBL" id="ABE61082.1"/>
    </source>
</evidence>
<keyword evidence="3" id="KW-1185">Reference proteome</keyword>
<reference evidence="2 3" key="1">
    <citation type="submission" date="2006-03" db="EMBL/GenBank/DDBJ databases">
        <title>Complete sequence of chromosome of Nitrobacter hamburgensis X14.</title>
        <authorList>
            <consortium name="US DOE Joint Genome Institute"/>
            <person name="Copeland A."/>
            <person name="Lucas S."/>
            <person name="Lapidus A."/>
            <person name="Barry K."/>
            <person name="Detter J.C."/>
            <person name="Glavina del Rio T."/>
            <person name="Hammon N."/>
            <person name="Israni S."/>
            <person name="Dalin E."/>
            <person name="Tice H."/>
            <person name="Pitluck S."/>
            <person name="Chain P."/>
            <person name="Malfatti S."/>
            <person name="Shin M."/>
            <person name="Vergez L."/>
            <person name="Schmutz J."/>
            <person name="Larimer F."/>
            <person name="Land M."/>
            <person name="Hauser L."/>
            <person name="Kyrpides N."/>
            <person name="Ivanova N."/>
            <person name="Ward B."/>
            <person name="Arp D."/>
            <person name="Klotz M."/>
            <person name="Stein L."/>
            <person name="O'Mullan G."/>
            <person name="Starkenburg S."/>
            <person name="Sayavedra L."/>
            <person name="Poret-Peterson A.T."/>
            <person name="Gentry M.E."/>
            <person name="Bruce D."/>
            <person name="Richardson P."/>
        </authorList>
    </citation>
    <scope>NUCLEOTIDE SEQUENCE [LARGE SCALE GENOMIC DNA]</scope>
    <source>
        <strain evidence="3">DSM 10229 / NCIMB 13809 / X14</strain>
    </source>
</reference>
<name>Q1QRR5_NITHX</name>
<keyword evidence="1" id="KW-1133">Transmembrane helix</keyword>
<evidence type="ECO:0000256" key="1">
    <source>
        <dbReference type="SAM" id="Phobius"/>
    </source>
</evidence>
<gene>
    <name evidence="2" type="ordered locus">Nham_0181</name>
</gene>
<keyword evidence="1" id="KW-0472">Membrane</keyword>
<organism evidence="2 3">
    <name type="scientific">Nitrobacter hamburgensis (strain DSM 10229 / NCIMB 13809 / X14)</name>
    <dbReference type="NCBI Taxonomy" id="323097"/>
    <lineage>
        <taxon>Bacteria</taxon>
        <taxon>Pseudomonadati</taxon>
        <taxon>Pseudomonadota</taxon>
        <taxon>Alphaproteobacteria</taxon>
        <taxon>Hyphomicrobiales</taxon>
        <taxon>Nitrobacteraceae</taxon>
        <taxon>Nitrobacter</taxon>
    </lineage>
</organism>
<protein>
    <recommendedName>
        <fullName evidence="4">General stress protein 17M-like domain-containing protein</fullName>
    </recommendedName>
</protein>
<dbReference type="eggNOG" id="ENOG5032WV0">
    <property type="taxonomic scope" value="Bacteria"/>
</dbReference>
<dbReference type="AlphaFoldDB" id="Q1QRR5"/>
<sequence>MSENTNGTVNYTAREAVGVFSDFEALEAAVDELEVSGFDRAAVSVLASDQKIKERMDGLYPTLIEIEDDGRAPGTAFAEKGSRVEGEAALVGIPFYIGCVAAAAVAAGSGGLAVPAIGTIIVGAAAGGGLGALLAGAVAHHHRASVSKQLSRGGTVVWVSVRDDDAEKRAVEILTKAGARDVHVHEIQREWTLKDRPLSEGQPDPLLRI</sequence>
<dbReference type="KEGG" id="nha:Nham_0181"/>
<accession>Q1QRR5</accession>
<evidence type="ECO:0000313" key="3">
    <source>
        <dbReference type="Proteomes" id="UP000001953"/>
    </source>
</evidence>